<sequence>MTPLRPLNLLCCCILLLFSMAAKADTLMISTPQLNGSHILLLPYFKAWEDPQNRPDTTNLLQRSNSFRPLDELQPQSRTSFYWLSMDLKNATTARQDLALAFSSLTYVDVYLYRNGQCIQHGITGHFREHRLISQGDTRLSVQLKLEPLQTYRLILKVHHSKRYKPVFNFYLQPKDAYTEQAHRKEIIDSFSLGAVILFFIYALLSFIVSRFRPYLWLMCFIVGIGLYGACSAGYFIEWFFPNDAPSGWLFNTPSAHLGSFGIYMLLLDFWQMKKYNPILYRLGIMLIIEVTLLTCFGFTVNAVSGNFNLVNTINLCSFPLPLAFMCASLWICWKRLTRPQKYLGYGLLLFFLAAAYTVATSAILHEKSIIMAPYISNFTTLAVFLLFATGLKEELRQHEIDKNAALGALNELQQHQKAMLEQEVEDRTSQLKISNSRLTEQTALLADRNTKIETLINEINHRVKNNLQLLYSLISLQVPSIPDNASREILKGNLGKIKAMMLVNQKLFRFDEGSSVNVEDFTQELTAHLKKIYDSKSRIRIIQEVEKGVMLHGKITLSFGLILSELLTNSFKYAFADHDNPQISIRVETMNNEIRFLYADNGAGMELNKPLERISMGVSLVHDLARQMNGKLQVSNQNGLRYEFIIPV</sequence>
<comment type="catalytic activity">
    <reaction evidence="1">
        <text>ATP + protein L-histidine = ADP + protein N-phospho-L-histidine.</text>
        <dbReference type="EC" id="2.7.13.3"/>
    </reaction>
</comment>
<evidence type="ECO:0000256" key="8">
    <source>
        <dbReference type="SAM" id="Phobius"/>
    </source>
</evidence>
<dbReference type="InterPro" id="IPR011495">
    <property type="entry name" value="Sig_transdc_His_kin_sub2_dim/P"/>
</dbReference>
<dbReference type="Gene3D" id="2.60.40.2380">
    <property type="match status" value="1"/>
</dbReference>
<dbReference type="PANTHER" id="PTHR41523:SF8">
    <property type="entry name" value="ETHYLENE RESPONSE SENSOR PROTEIN"/>
    <property type="match status" value="1"/>
</dbReference>
<dbReference type="InterPro" id="IPR005467">
    <property type="entry name" value="His_kinase_dom"/>
</dbReference>
<keyword evidence="8" id="KW-0812">Transmembrane</keyword>
<feature type="signal peptide" evidence="9">
    <location>
        <begin position="1"/>
        <end position="24"/>
    </location>
</feature>
<dbReference type="InterPro" id="IPR011622">
    <property type="entry name" value="7TMR_DISM_rcpt_extracell_dom2"/>
</dbReference>
<gene>
    <name evidence="11" type="ORF">EV199_2144</name>
</gene>
<dbReference type="Proteomes" id="UP000293874">
    <property type="component" value="Unassembled WGS sequence"/>
</dbReference>
<evidence type="ECO:0000313" key="11">
    <source>
        <dbReference type="EMBL" id="RZS76264.1"/>
    </source>
</evidence>
<feature type="transmembrane region" description="Helical" evidence="8">
    <location>
        <begin position="279"/>
        <end position="301"/>
    </location>
</feature>
<keyword evidence="7" id="KW-0067">ATP-binding</keyword>
<feature type="transmembrane region" description="Helical" evidence="8">
    <location>
        <begin position="346"/>
        <end position="365"/>
    </location>
</feature>
<dbReference type="InterPro" id="IPR011623">
    <property type="entry name" value="7TMR_DISM_rcpt_extracell_dom1"/>
</dbReference>
<dbReference type="GO" id="GO:0005524">
    <property type="term" value="F:ATP binding"/>
    <property type="evidence" value="ECO:0007669"/>
    <property type="project" value="UniProtKB-KW"/>
</dbReference>
<feature type="transmembrane region" description="Helical" evidence="8">
    <location>
        <begin position="371"/>
        <end position="389"/>
    </location>
</feature>
<dbReference type="RefSeq" id="WP_130540572.1">
    <property type="nucleotide sequence ID" value="NZ_CP042431.1"/>
</dbReference>
<dbReference type="EC" id="2.7.13.3" evidence="2"/>
<dbReference type="InterPro" id="IPR036890">
    <property type="entry name" value="HATPase_C_sf"/>
</dbReference>
<dbReference type="SUPFAM" id="SSF55874">
    <property type="entry name" value="ATPase domain of HSP90 chaperone/DNA topoisomerase II/histidine kinase"/>
    <property type="match status" value="1"/>
</dbReference>
<keyword evidence="5" id="KW-0547">Nucleotide-binding</keyword>
<evidence type="ECO:0000256" key="4">
    <source>
        <dbReference type="ARBA" id="ARBA00022679"/>
    </source>
</evidence>
<dbReference type="PROSITE" id="PS50109">
    <property type="entry name" value="HIS_KIN"/>
    <property type="match status" value="1"/>
</dbReference>
<accession>A0A4Q7N5D4</accession>
<dbReference type="InterPro" id="IPR003594">
    <property type="entry name" value="HATPase_dom"/>
</dbReference>
<evidence type="ECO:0000259" key="10">
    <source>
        <dbReference type="PROSITE" id="PS50109"/>
    </source>
</evidence>
<keyword evidence="3" id="KW-0597">Phosphoprotein</keyword>
<dbReference type="Pfam" id="PF07568">
    <property type="entry name" value="HisKA_2"/>
    <property type="match status" value="1"/>
</dbReference>
<feature type="transmembrane region" description="Helical" evidence="8">
    <location>
        <begin position="216"/>
        <end position="237"/>
    </location>
</feature>
<feature type="transmembrane region" description="Helical" evidence="8">
    <location>
        <begin position="191"/>
        <end position="209"/>
    </location>
</feature>
<keyword evidence="6 11" id="KW-0418">Kinase</keyword>
<evidence type="ECO:0000256" key="5">
    <source>
        <dbReference type="ARBA" id="ARBA00022741"/>
    </source>
</evidence>
<dbReference type="Pfam" id="PF07695">
    <property type="entry name" value="7TMR-DISM_7TM"/>
    <property type="match status" value="1"/>
</dbReference>
<keyword evidence="4" id="KW-0808">Transferase</keyword>
<keyword evidence="12" id="KW-1185">Reference proteome</keyword>
<evidence type="ECO:0000256" key="1">
    <source>
        <dbReference type="ARBA" id="ARBA00000085"/>
    </source>
</evidence>
<keyword evidence="8" id="KW-0472">Membrane</keyword>
<protein>
    <recommendedName>
        <fullName evidence="2">histidine kinase</fullName>
        <ecNumber evidence="2">2.7.13.3</ecNumber>
    </recommendedName>
</protein>
<evidence type="ECO:0000256" key="9">
    <source>
        <dbReference type="SAM" id="SignalP"/>
    </source>
</evidence>
<dbReference type="SMART" id="SM00387">
    <property type="entry name" value="HATPase_c"/>
    <property type="match status" value="1"/>
</dbReference>
<evidence type="ECO:0000256" key="6">
    <source>
        <dbReference type="ARBA" id="ARBA00022777"/>
    </source>
</evidence>
<feature type="domain" description="Histidine kinase" evidence="10">
    <location>
        <begin position="459"/>
        <end position="649"/>
    </location>
</feature>
<dbReference type="Gene3D" id="3.30.565.10">
    <property type="entry name" value="Histidine kinase-like ATPase, C-terminal domain"/>
    <property type="match status" value="1"/>
</dbReference>
<keyword evidence="9" id="KW-0732">Signal</keyword>
<dbReference type="AlphaFoldDB" id="A0A4Q7N5D4"/>
<evidence type="ECO:0000256" key="3">
    <source>
        <dbReference type="ARBA" id="ARBA00022553"/>
    </source>
</evidence>
<name>A0A4Q7N5D4_9BACT</name>
<feature type="chain" id="PRO_5020676913" description="histidine kinase" evidence="9">
    <location>
        <begin position="25"/>
        <end position="649"/>
    </location>
</feature>
<organism evidence="11 12">
    <name type="scientific">Pseudobacter ginsenosidimutans</name>
    <dbReference type="NCBI Taxonomy" id="661488"/>
    <lineage>
        <taxon>Bacteria</taxon>
        <taxon>Pseudomonadati</taxon>
        <taxon>Bacteroidota</taxon>
        <taxon>Chitinophagia</taxon>
        <taxon>Chitinophagales</taxon>
        <taxon>Chitinophagaceae</taxon>
        <taxon>Pseudobacter</taxon>
    </lineage>
</organism>
<keyword evidence="8" id="KW-1133">Transmembrane helix</keyword>
<evidence type="ECO:0000256" key="7">
    <source>
        <dbReference type="ARBA" id="ARBA00022840"/>
    </source>
</evidence>
<evidence type="ECO:0000313" key="12">
    <source>
        <dbReference type="Proteomes" id="UP000293874"/>
    </source>
</evidence>
<proteinExistence type="predicted"/>
<dbReference type="PANTHER" id="PTHR41523">
    <property type="entry name" value="TWO-COMPONENT SYSTEM SENSOR PROTEIN"/>
    <property type="match status" value="1"/>
</dbReference>
<dbReference type="Pfam" id="PF02518">
    <property type="entry name" value="HATPase_c"/>
    <property type="match status" value="1"/>
</dbReference>
<evidence type="ECO:0000256" key="2">
    <source>
        <dbReference type="ARBA" id="ARBA00012438"/>
    </source>
</evidence>
<dbReference type="Pfam" id="PF07696">
    <property type="entry name" value="7TMR-DISMED2"/>
    <property type="match status" value="1"/>
</dbReference>
<reference evidence="11 12" key="1">
    <citation type="submission" date="2019-02" db="EMBL/GenBank/DDBJ databases">
        <title>Genomic Encyclopedia of Type Strains, Phase IV (KMG-IV): sequencing the most valuable type-strain genomes for metagenomic binning, comparative biology and taxonomic classification.</title>
        <authorList>
            <person name="Goeker M."/>
        </authorList>
    </citation>
    <scope>NUCLEOTIDE SEQUENCE [LARGE SCALE GENOMIC DNA]</scope>
    <source>
        <strain evidence="11 12">DSM 18116</strain>
    </source>
</reference>
<dbReference type="EMBL" id="SGXA01000001">
    <property type="protein sequence ID" value="RZS76264.1"/>
    <property type="molecule type" value="Genomic_DNA"/>
</dbReference>
<feature type="transmembrane region" description="Helical" evidence="8">
    <location>
        <begin position="249"/>
        <end position="267"/>
    </location>
</feature>
<dbReference type="OrthoDB" id="1523170at2"/>
<feature type="transmembrane region" description="Helical" evidence="8">
    <location>
        <begin position="313"/>
        <end position="334"/>
    </location>
</feature>
<comment type="caution">
    <text evidence="11">The sequence shown here is derived from an EMBL/GenBank/DDBJ whole genome shotgun (WGS) entry which is preliminary data.</text>
</comment>
<dbReference type="GO" id="GO:0004673">
    <property type="term" value="F:protein histidine kinase activity"/>
    <property type="evidence" value="ECO:0007669"/>
    <property type="project" value="UniProtKB-EC"/>
</dbReference>